<evidence type="ECO:0000259" key="10">
    <source>
        <dbReference type="Pfam" id="PF02872"/>
    </source>
</evidence>
<dbReference type="GO" id="GO:0006196">
    <property type="term" value="P:AMP catabolic process"/>
    <property type="evidence" value="ECO:0000318"/>
    <property type="project" value="GO_Central"/>
</dbReference>
<evidence type="ECO:0000256" key="4">
    <source>
        <dbReference type="ARBA" id="ARBA00022723"/>
    </source>
</evidence>
<feature type="domain" description="5'-Nucleotidase C-terminal" evidence="10">
    <location>
        <begin position="339"/>
        <end position="509"/>
    </location>
</feature>
<feature type="signal peptide" evidence="8">
    <location>
        <begin position="1"/>
        <end position="24"/>
    </location>
</feature>
<dbReference type="GO" id="GO:0005886">
    <property type="term" value="C:plasma membrane"/>
    <property type="evidence" value="ECO:0000318"/>
    <property type="project" value="GO_Central"/>
</dbReference>
<dbReference type="InterPro" id="IPR006146">
    <property type="entry name" value="5'-Nucleotdase_CS"/>
</dbReference>
<keyword evidence="7 8" id="KW-0378">Hydrolase</keyword>
<dbReference type="PRINTS" id="PR01607">
    <property type="entry name" value="APYRASEFAMLY"/>
</dbReference>
<dbReference type="Gene3D" id="3.60.21.10">
    <property type="match status" value="1"/>
</dbReference>
<dbReference type="KEGG" id="spu:753743"/>
<dbReference type="InterPro" id="IPR008334">
    <property type="entry name" value="5'-Nucleotdase_C"/>
</dbReference>
<keyword evidence="6 8" id="KW-0547">Nucleotide-binding</keyword>
<feature type="domain" description="Calcineurin-like phosphoesterase" evidence="9">
    <location>
        <begin position="30"/>
        <end position="243"/>
    </location>
</feature>
<accession>A0A7M7T2W6</accession>
<feature type="chain" id="PRO_5029935518" description="5'-nucleotidase" evidence="8">
    <location>
        <begin position="25"/>
        <end position="578"/>
    </location>
</feature>
<dbReference type="GeneID" id="753743"/>
<dbReference type="OrthoDB" id="7722975at2759"/>
<dbReference type="FunFam" id="3.90.780.10:FF:000015">
    <property type="entry name" value="Trifunctional nucleotide phosphoesterase protein YfkN"/>
    <property type="match status" value="1"/>
</dbReference>
<dbReference type="InParanoid" id="A0A7M7T2W6"/>
<evidence type="ECO:0000256" key="2">
    <source>
        <dbReference type="ARBA" id="ARBA00006654"/>
    </source>
</evidence>
<name>A0A7M7T2W6_STRPU</name>
<evidence type="ECO:0000256" key="6">
    <source>
        <dbReference type="ARBA" id="ARBA00022741"/>
    </source>
</evidence>
<dbReference type="EnsemblMetazoa" id="XM_030994083">
    <property type="protein sequence ID" value="XP_030849943"/>
    <property type="gene ID" value="LOC753743"/>
</dbReference>
<sequence length="578" mass="63106">MRNTHLLLKYCALLTLCLYHSTRAAVFNLTILHTNDCHARFMETDQNGRICTADTADCFGGVARRATVVNEARARDPDGHVLFLDAGDQFQGTDWFYTYRGNATAHFMNLLGYDAMVLGNHEFDNGIDGIVPFLQNVTFPVLSCNIDATNEPRLHGLYVCSHIFQMGGERVGVVGYTLKSSPDFSKTESLVFNEVIPALQPKVNDLIVVGINKIIALGHAGFDVDQAVARDVKGVDIVVGGHSNTFLYTGEAPSNQVPVGDYPYIVHPAHDSEASVLVLSAYAYGKYLGHLQVTFDENGTVTDYAGNPVLLDGSVEKDPATLAAVEAWEVRVDEISNEVIGRTETRLNGDLATCGTQECNLGNVMADAMLFDHGMDWYGANIAMTTSGSISSSVEAGDITTGDLITIMPYGNTIDKVRLTGRDLLKVLEVPMVTFDPSIPIYGFLQVSGMVIEYDLTRESGDRVHRAQFRCMTCTDDGTNELMDVDPEGHYEVIMNSYMAGGGGGYDVVRENKMEHVSGNNDVDVTSSFIKSTSPLNEEAEGRIILYDDVNRPSSGPTIRPTFGLIILLSLCALFQMY</sequence>
<dbReference type="GO" id="GO:0008253">
    <property type="term" value="F:5'-nucleotidase activity"/>
    <property type="evidence" value="ECO:0000318"/>
    <property type="project" value="GO_Central"/>
</dbReference>
<dbReference type="PANTHER" id="PTHR11575">
    <property type="entry name" value="5'-NUCLEOTIDASE-RELATED"/>
    <property type="match status" value="1"/>
</dbReference>
<dbReference type="SUPFAM" id="SSF56300">
    <property type="entry name" value="Metallo-dependent phosphatases"/>
    <property type="match status" value="1"/>
</dbReference>
<dbReference type="InterPro" id="IPR006179">
    <property type="entry name" value="5_nucleotidase/apyrase"/>
</dbReference>
<protein>
    <recommendedName>
        <fullName evidence="3">5'-nucleotidase</fullName>
        <ecNumber evidence="3">3.1.3.5</ecNumber>
    </recommendedName>
</protein>
<dbReference type="GO" id="GO:0000166">
    <property type="term" value="F:nucleotide binding"/>
    <property type="evidence" value="ECO:0007669"/>
    <property type="project" value="UniProtKB-KW"/>
</dbReference>
<keyword evidence="5 8" id="KW-0732">Signal</keyword>
<dbReference type="Gene3D" id="3.90.780.10">
    <property type="entry name" value="5'-Nucleotidase, C-terminal domain"/>
    <property type="match status" value="1"/>
</dbReference>
<dbReference type="InterPro" id="IPR036907">
    <property type="entry name" value="5'-Nucleotdase_C_sf"/>
</dbReference>
<proteinExistence type="inferred from homology"/>
<keyword evidence="12" id="KW-1185">Reference proteome</keyword>
<comment type="similarity">
    <text evidence="2 8">Belongs to the 5'-nucleotidase family.</text>
</comment>
<reference evidence="12" key="1">
    <citation type="submission" date="2015-02" db="EMBL/GenBank/DDBJ databases">
        <title>Genome sequencing for Strongylocentrotus purpuratus.</title>
        <authorList>
            <person name="Murali S."/>
            <person name="Liu Y."/>
            <person name="Vee V."/>
            <person name="English A."/>
            <person name="Wang M."/>
            <person name="Skinner E."/>
            <person name="Han Y."/>
            <person name="Muzny D.M."/>
            <person name="Worley K.C."/>
            <person name="Gibbs R.A."/>
        </authorList>
    </citation>
    <scope>NUCLEOTIDE SEQUENCE</scope>
</reference>
<dbReference type="PROSITE" id="PS00785">
    <property type="entry name" value="5_NUCLEOTIDASE_1"/>
    <property type="match status" value="1"/>
</dbReference>
<dbReference type="FunFam" id="3.60.21.10:FF:000020">
    <property type="entry name" value="NT5E isoform 4"/>
    <property type="match status" value="1"/>
</dbReference>
<evidence type="ECO:0000256" key="7">
    <source>
        <dbReference type="ARBA" id="ARBA00022801"/>
    </source>
</evidence>
<evidence type="ECO:0000256" key="8">
    <source>
        <dbReference type="RuleBase" id="RU362119"/>
    </source>
</evidence>
<dbReference type="RefSeq" id="XP_030849943.1">
    <property type="nucleotide sequence ID" value="XM_030994083.1"/>
</dbReference>
<evidence type="ECO:0000259" key="9">
    <source>
        <dbReference type="Pfam" id="PF00149"/>
    </source>
</evidence>
<evidence type="ECO:0000313" key="11">
    <source>
        <dbReference type="EnsemblMetazoa" id="XP_030849943"/>
    </source>
</evidence>
<dbReference type="PANTHER" id="PTHR11575:SF24">
    <property type="entry name" value="5'-NUCLEOTIDASE"/>
    <property type="match status" value="1"/>
</dbReference>
<dbReference type="InterPro" id="IPR029052">
    <property type="entry name" value="Metallo-depent_PP-like"/>
</dbReference>
<keyword evidence="4" id="KW-0479">Metal-binding</keyword>
<dbReference type="InterPro" id="IPR004843">
    <property type="entry name" value="Calcineurin-like_PHP"/>
</dbReference>
<evidence type="ECO:0000313" key="12">
    <source>
        <dbReference type="Proteomes" id="UP000007110"/>
    </source>
</evidence>
<dbReference type="Pfam" id="PF02872">
    <property type="entry name" value="5_nucleotid_C"/>
    <property type="match status" value="1"/>
</dbReference>
<dbReference type="GO" id="GO:0046872">
    <property type="term" value="F:metal ion binding"/>
    <property type="evidence" value="ECO:0007669"/>
    <property type="project" value="UniProtKB-KW"/>
</dbReference>
<evidence type="ECO:0000256" key="1">
    <source>
        <dbReference type="ARBA" id="ARBA00000815"/>
    </source>
</evidence>
<dbReference type="Proteomes" id="UP000007110">
    <property type="component" value="Unassembled WGS sequence"/>
</dbReference>
<dbReference type="SUPFAM" id="SSF55816">
    <property type="entry name" value="5'-nucleotidase (syn. UDP-sugar hydrolase), C-terminal domain"/>
    <property type="match status" value="1"/>
</dbReference>
<organism evidence="11 12">
    <name type="scientific">Strongylocentrotus purpuratus</name>
    <name type="common">Purple sea urchin</name>
    <dbReference type="NCBI Taxonomy" id="7668"/>
    <lineage>
        <taxon>Eukaryota</taxon>
        <taxon>Metazoa</taxon>
        <taxon>Echinodermata</taxon>
        <taxon>Eleutherozoa</taxon>
        <taxon>Echinozoa</taxon>
        <taxon>Echinoidea</taxon>
        <taxon>Euechinoidea</taxon>
        <taxon>Echinacea</taxon>
        <taxon>Camarodonta</taxon>
        <taxon>Echinidea</taxon>
        <taxon>Strongylocentrotidae</taxon>
        <taxon>Strongylocentrotus</taxon>
    </lineage>
</organism>
<reference evidence="11" key="2">
    <citation type="submission" date="2021-01" db="UniProtKB">
        <authorList>
            <consortium name="EnsemblMetazoa"/>
        </authorList>
    </citation>
    <scope>IDENTIFICATION</scope>
</reference>
<dbReference type="EC" id="3.1.3.5" evidence="3"/>
<dbReference type="OMA" id="NYDCDSP"/>
<comment type="catalytic activity">
    <reaction evidence="1">
        <text>a ribonucleoside 5'-phosphate + H2O = a ribonucleoside + phosphate</text>
        <dbReference type="Rhea" id="RHEA:12484"/>
        <dbReference type="ChEBI" id="CHEBI:15377"/>
        <dbReference type="ChEBI" id="CHEBI:18254"/>
        <dbReference type="ChEBI" id="CHEBI:43474"/>
        <dbReference type="ChEBI" id="CHEBI:58043"/>
        <dbReference type="EC" id="3.1.3.5"/>
    </reaction>
</comment>
<dbReference type="CDD" id="cd07409">
    <property type="entry name" value="MPP_CD73_N"/>
    <property type="match status" value="1"/>
</dbReference>
<evidence type="ECO:0000256" key="3">
    <source>
        <dbReference type="ARBA" id="ARBA00012643"/>
    </source>
</evidence>
<evidence type="ECO:0000256" key="5">
    <source>
        <dbReference type="ARBA" id="ARBA00022729"/>
    </source>
</evidence>
<dbReference type="PROSITE" id="PS00786">
    <property type="entry name" value="5_NUCLEOTIDASE_2"/>
    <property type="match status" value="1"/>
</dbReference>
<dbReference type="AlphaFoldDB" id="A0A7M7T2W6"/>
<dbReference type="Pfam" id="PF00149">
    <property type="entry name" value="Metallophos"/>
    <property type="match status" value="1"/>
</dbReference>